<evidence type="ECO:0000313" key="9">
    <source>
        <dbReference type="EMBL" id="MBR7835165.1"/>
    </source>
</evidence>
<dbReference type="SUPFAM" id="SSF161098">
    <property type="entry name" value="MetI-like"/>
    <property type="match status" value="1"/>
</dbReference>
<dbReference type="GO" id="GO:0005886">
    <property type="term" value="C:plasma membrane"/>
    <property type="evidence" value="ECO:0007669"/>
    <property type="project" value="UniProtKB-SubCell"/>
</dbReference>
<feature type="transmembrane region" description="Helical" evidence="7">
    <location>
        <begin position="81"/>
        <end position="107"/>
    </location>
</feature>
<feature type="transmembrane region" description="Helical" evidence="7">
    <location>
        <begin position="222"/>
        <end position="242"/>
    </location>
</feature>
<protein>
    <submittedName>
        <fullName evidence="9">Sugar ABC transporter permease</fullName>
    </submittedName>
</protein>
<dbReference type="PANTHER" id="PTHR30193:SF41">
    <property type="entry name" value="DIACETYLCHITOBIOSE UPTAKE SYSTEM PERMEASE PROTEIN NGCF"/>
    <property type="match status" value="1"/>
</dbReference>
<feature type="transmembrane region" description="Helical" evidence="7">
    <location>
        <begin position="171"/>
        <end position="192"/>
    </location>
</feature>
<name>A0A941EPX2_9ACTN</name>
<reference evidence="9" key="1">
    <citation type="submission" date="2021-04" db="EMBL/GenBank/DDBJ databases">
        <title>Genome based classification of Actinospica acidithermotolerans sp. nov., an actinobacterium isolated from an Indonesian hot spring.</title>
        <authorList>
            <person name="Kusuma A.B."/>
            <person name="Putra K.E."/>
            <person name="Nafisah S."/>
            <person name="Loh J."/>
            <person name="Nouioui I."/>
            <person name="Goodfellow M."/>
        </authorList>
    </citation>
    <scope>NUCLEOTIDE SEQUENCE</scope>
    <source>
        <strain evidence="9">CSCA 57</strain>
    </source>
</reference>
<organism evidence="9 10">
    <name type="scientific">Actinospica durhamensis</name>
    <dbReference type="NCBI Taxonomy" id="1508375"/>
    <lineage>
        <taxon>Bacteria</taxon>
        <taxon>Bacillati</taxon>
        <taxon>Actinomycetota</taxon>
        <taxon>Actinomycetes</taxon>
        <taxon>Catenulisporales</taxon>
        <taxon>Actinospicaceae</taxon>
        <taxon>Actinospica</taxon>
    </lineage>
</organism>
<dbReference type="CDD" id="cd06261">
    <property type="entry name" value="TM_PBP2"/>
    <property type="match status" value="1"/>
</dbReference>
<gene>
    <name evidence="9" type="ORF">KDL01_17965</name>
</gene>
<feature type="transmembrane region" description="Helical" evidence="7">
    <location>
        <begin position="26"/>
        <end position="47"/>
    </location>
</feature>
<keyword evidence="5 7" id="KW-1133">Transmembrane helix</keyword>
<dbReference type="GO" id="GO:0055085">
    <property type="term" value="P:transmembrane transport"/>
    <property type="evidence" value="ECO:0007669"/>
    <property type="project" value="InterPro"/>
</dbReference>
<dbReference type="InterPro" id="IPR035906">
    <property type="entry name" value="MetI-like_sf"/>
</dbReference>
<sequence>MTVTVTSPPRRAPWLRTLRYDAGLRALAGLGLVLYAVFIVLPLFMSLHSSLTNANPLYASSKFVGLANYRQMLHDDALHSAVIYTLELAFGVTIVANVIGFAFAVLLNRTNLSYRVLRTLAFLPQVISGVITGFVWETILTENGVLNTLLLHLHVIGQPIDWLGDPHLAQLSVGIVTAWVLSGFTTVVYLAALQSIPQELYDAASIDGAGPSRRLRSITVPMTAPATTICVTICMITVMKLYDIITVLTGGGPAFATQSAAQYIVQVAFTSDEFGYASAIAIALLAISAALALSVTHVLRRREVNL</sequence>
<keyword evidence="10" id="KW-1185">Reference proteome</keyword>
<evidence type="ECO:0000256" key="4">
    <source>
        <dbReference type="ARBA" id="ARBA00022692"/>
    </source>
</evidence>
<keyword evidence="4 7" id="KW-0812">Transmembrane</keyword>
<dbReference type="AlphaFoldDB" id="A0A941EPX2"/>
<evidence type="ECO:0000256" key="5">
    <source>
        <dbReference type="ARBA" id="ARBA00022989"/>
    </source>
</evidence>
<comment type="caution">
    <text evidence="9">The sequence shown here is derived from an EMBL/GenBank/DDBJ whole genome shotgun (WGS) entry which is preliminary data.</text>
</comment>
<evidence type="ECO:0000256" key="1">
    <source>
        <dbReference type="ARBA" id="ARBA00004651"/>
    </source>
</evidence>
<evidence type="ECO:0000256" key="2">
    <source>
        <dbReference type="ARBA" id="ARBA00022448"/>
    </source>
</evidence>
<evidence type="ECO:0000259" key="8">
    <source>
        <dbReference type="PROSITE" id="PS50928"/>
    </source>
</evidence>
<dbReference type="RefSeq" id="WP_212529662.1">
    <property type="nucleotide sequence ID" value="NZ_JAGSOG010000085.1"/>
</dbReference>
<dbReference type="Proteomes" id="UP000675781">
    <property type="component" value="Unassembled WGS sequence"/>
</dbReference>
<comment type="subcellular location">
    <subcellularLocation>
        <location evidence="1 7">Cell membrane</location>
        <topology evidence="1 7">Multi-pass membrane protein</topology>
    </subcellularLocation>
</comment>
<evidence type="ECO:0000256" key="3">
    <source>
        <dbReference type="ARBA" id="ARBA00022475"/>
    </source>
</evidence>
<feature type="domain" description="ABC transmembrane type-1" evidence="8">
    <location>
        <begin position="82"/>
        <end position="295"/>
    </location>
</feature>
<comment type="similarity">
    <text evidence="7">Belongs to the binding-protein-dependent transport system permease family.</text>
</comment>
<evidence type="ECO:0000313" key="10">
    <source>
        <dbReference type="Proteomes" id="UP000675781"/>
    </source>
</evidence>
<keyword evidence="6 7" id="KW-0472">Membrane</keyword>
<dbReference type="PROSITE" id="PS50928">
    <property type="entry name" value="ABC_TM1"/>
    <property type="match status" value="1"/>
</dbReference>
<dbReference type="EMBL" id="JAGSOG010000085">
    <property type="protein sequence ID" value="MBR7835165.1"/>
    <property type="molecule type" value="Genomic_DNA"/>
</dbReference>
<dbReference type="Pfam" id="PF00528">
    <property type="entry name" value="BPD_transp_1"/>
    <property type="match status" value="1"/>
</dbReference>
<keyword evidence="3" id="KW-1003">Cell membrane</keyword>
<feature type="transmembrane region" description="Helical" evidence="7">
    <location>
        <begin position="119"/>
        <end position="136"/>
    </location>
</feature>
<dbReference type="InterPro" id="IPR000515">
    <property type="entry name" value="MetI-like"/>
</dbReference>
<keyword evidence="2 7" id="KW-0813">Transport</keyword>
<accession>A0A941EPX2</accession>
<dbReference type="Gene3D" id="1.10.3720.10">
    <property type="entry name" value="MetI-like"/>
    <property type="match status" value="1"/>
</dbReference>
<evidence type="ECO:0000256" key="6">
    <source>
        <dbReference type="ARBA" id="ARBA00023136"/>
    </source>
</evidence>
<feature type="transmembrane region" description="Helical" evidence="7">
    <location>
        <begin position="276"/>
        <end position="299"/>
    </location>
</feature>
<dbReference type="PANTHER" id="PTHR30193">
    <property type="entry name" value="ABC TRANSPORTER PERMEASE PROTEIN"/>
    <property type="match status" value="1"/>
</dbReference>
<evidence type="ECO:0000256" key="7">
    <source>
        <dbReference type="RuleBase" id="RU363032"/>
    </source>
</evidence>
<proteinExistence type="inferred from homology"/>
<dbReference type="InterPro" id="IPR051393">
    <property type="entry name" value="ABC_transporter_permease"/>
</dbReference>